<comment type="caution">
    <text evidence="1">The sequence shown here is derived from an EMBL/GenBank/DDBJ whole genome shotgun (WGS) entry which is preliminary data.</text>
</comment>
<dbReference type="InterPro" id="IPR027443">
    <property type="entry name" value="IPNS-like_sf"/>
</dbReference>
<proteinExistence type="predicted"/>
<dbReference type="PANTHER" id="PTHR48420">
    <property type="entry name" value="NON-HAEM DIOXYGENASE N-TERMINAL DOMAIN-CONTAINING PROTEIN"/>
    <property type="match status" value="1"/>
</dbReference>
<sequence>MFASSLAITNISFDDLVSGRDVSASIEAAFGLSGLGILTVSGVEGYVEARERLLNLAPTLAALPSQVKASCEDPESNYSVGWSHGQESLSSGVRDTFKGSFYANPLMDAVVSPAQTPSSIAQLNLTHCRPNIWPSQHLPELEPAFKELGKLMTSVGFTILQHCDRYLECHLSHWPKGRLFKSVESCHNLKGRLLHYFPPAASQEAIEVARGGDESVHSCQSTVVNHKEAWCGWHTDHGTLTGLTSALYTKDGREVPAPDSDAGLYIRDRSGAIVKAKIPQDCIAFQVGETMQIHSGGLLHATPHYVRAAAQSRSQGVSRNAFAVFMQPDMLEPLDVPEGMSQESLTVGQWKPGMTFGEFAEVTIKTYYECSPLKS</sequence>
<dbReference type="EMBL" id="BEGY01000110">
    <property type="protein sequence ID" value="GAX83909.1"/>
    <property type="molecule type" value="Genomic_DNA"/>
</dbReference>
<organism evidence="1 2">
    <name type="scientific">Chlamydomonas eustigma</name>
    <dbReference type="NCBI Taxonomy" id="1157962"/>
    <lineage>
        <taxon>Eukaryota</taxon>
        <taxon>Viridiplantae</taxon>
        <taxon>Chlorophyta</taxon>
        <taxon>core chlorophytes</taxon>
        <taxon>Chlorophyceae</taxon>
        <taxon>CS clade</taxon>
        <taxon>Chlamydomonadales</taxon>
        <taxon>Chlamydomonadaceae</taxon>
        <taxon>Chlamydomonas</taxon>
    </lineage>
</organism>
<dbReference type="PANTHER" id="PTHR48420:SF1">
    <property type="entry name" value="NON-HAEM DIOXYGENASE N-TERMINAL DOMAIN-CONTAINING PROTEIN"/>
    <property type="match status" value="1"/>
</dbReference>
<dbReference type="Proteomes" id="UP000232323">
    <property type="component" value="Unassembled WGS sequence"/>
</dbReference>
<dbReference type="OrthoDB" id="438224at2759"/>
<gene>
    <name evidence="1" type="ORF">CEUSTIGMA_g11333.t1</name>
</gene>
<reference evidence="1 2" key="1">
    <citation type="submission" date="2017-08" db="EMBL/GenBank/DDBJ databases">
        <title>Acidophilic green algal genome provides insights into adaptation to an acidic environment.</title>
        <authorList>
            <person name="Hirooka S."/>
            <person name="Hirose Y."/>
            <person name="Kanesaki Y."/>
            <person name="Higuchi S."/>
            <person name="Fujiwara T."/>
            <person name="Onuma R."/>
            <person name="Era A."/>
            <person name="Ohbayashi R."/>
            <person name="Uzuka A."/>
            <person name="Nozaki H."/>
            <person name="Yoshikawa H."/>
            <person name="Miyagishima S.Y."/>
        </authorList>
    </citation>
    <scope>NUCLEOTIDE SEQUENCE [LARGE SCALE GENOMIC DNA]</scope>
    <source>
        <strain evidence="1 2">NIES-2499</strain>
    </source>
</reference>
<dbReference type="SUPFAM" id="SSF51197">
    <property type="entry name" value="Clavaminate synthase-like"/>
    <property type="match status" value="1"/>
</dbReference>
<evidence type="ECO:0000313" key="2">
    <source>
        <dbReference type="Proteomes" id="UP000232323"/>
    </source>
</evidence>
<evidence type="ECO:0000313" key="1">
    <source>
        <dbReference type="EMBL" id="GAX83909.1"/>
    </source>
</evidence>
<dbReference type="Gene3D" id="2.60.120.330">
    <property type="entry name" value="B-lactam Antibiotic, Isopenicillin N Synthase, Chain"/>
    <property type="match status" value="1"/>
</dbReference>
<dbReference type="AlphaFoldDB" id="A0A250XLV3"/>
<accession>A0A250XLV3</accession>
<keyword evidence="2" id="KW-1185">Reference proteome</keyword>
<name>A0A250XLV3_9CHLO</name>
<dbReference type="STRING" id="1157962.A0A250XLV3"/>
<protein>
    <submittedName>
        <fullName evidence="1">Uncharacterized protein</fullName>
    </submittedName>
</protein>